<evidence type="ECO:0000313" key="2">
    <source>
        <dbReference type="Proteomes" id="UP000665020"/>
    </source>
</evidence>
<gene>
    <name evidence="1" type="ORF">GM661_12200</name>
</gene>
<sequence length="353" mass="41838">MERKLKKVVLLLLIPLLIFSLTACKGSHNEEAVRAKMEKALYKEYGEEFVVERIGTRSDNSGTYYEARIYPKSIIGTSREGDPYYCAQAGVKKKSLGRLGEVGAGYETVQIKLETEDYLRSKTKEVFGDRIRLKLDVKYKLRKEGNDYFSWQIVSGFKELLKKANTNPDKHRIELELYVYIFDRIDNDEEKEERRKQIFDYVQYLKGEGLFKYLELGVIFIDERVLAPSYWEYARDIYPANLVEKEVEGEIVYLPPRDLRKEMSEVLQREIDEMSEEELLVSMGRIRKSELSYKGINKYNEQFLVWVCSLDMLKVTRKSTYEKYKEENKLGFHYYKTINNILFGKDYRYIYLN</sequence>
<proteinExistence type="predicted"/>
<protein>
    <recommendedName>
        <fullName evidence="3">Lipoprotein</fullName>
    </recommendedName>
</protein>
<dbReference type="EMBL" id="CP046640">
    <property type="protein sequence ID" value="QTL98670.1"/>
    <property type="molecule type" value="Genomic_DNA"/>
</dbReference>
<organism evidence="1 2">
    <name type="scientific">Iocasia fonsfrigidae</name>
    <dbReference type="NCBI Taxonomy" id="2682810"/>
    <lineage>
        <taxon>Bacteria</taxon>
        <taxon>Bacillati</taxon>
        <taxon>Bacillota</taxon>
        <taxon>Clostridia</taxon>
        <taxon>Halanaerobiales</taxon>
        <taxon>Halanaerobiaceae</taxon>
        <taxon>Iocasia</taxon>
    </lineage>
</organism>
<evidence type="ECO:0000313" key="1">
    <source>
        <dbReference type="EMBL" id="QTL98670.1"/>
    </source>
</evidence>
<dbReference type="Proteomes" id="UP000665020">
    <property type="component" value="Chromosome"/>
</dbReference>
<keyword evidence="2" id="KW-1185">Reference proteome</keyword>
<reference evidence="1" key="1">
    <citation type="submission" date="2019-12" db="EMBL/GenBank/DDBJ databases">
        <authorList>
            <person name="zhang j."/>
            <person name="sun C.M."/>
        </authorList>
    </citation>
    <scope>NUCLEOTIDE SEQUENCE</scope>
    <source>
        <strain evidence="1">NS-1</strain>
    </source>
</reference>
<dbReference type="AlphaFoldDB" id="A0A8A7KBR0"/>
<accession>A0A8A7KBR0</accession>
<dbReference type="RefSeq" id="WP_230867075.1">
    <property type="nucleotide sequence ID" value="NZ_CP046640.1"/>
</dbReference>
<dbReference type="KEGG" id="ifn:GM661_12200"/>
<evidence type="ECO:0008006" key="3">
    <source>
        <dbReference type="Google" id="ProtNLM"/>
    </source>
</evidence>
<name>A0A8A7KBR0_9FIRM</name>